<dbReference type="EMBL" id="BT146846">
    <property type="protein sequence ID" value="AFK46640.1"/>
    <property type="molecule type" value="mRNA"/>
</dbReference>
<feature type="region of interest" description="Disordered" evidence="1">
    <location>
        <begin position="1"/>
        <end position="25"/>
    </location>
</feature>
<protein>
    <submittedName>
        <fullName evidence="2">Uncharacterized protein</fullName>
    </submittedName>
</protein>
<organism evidence="2">
    <name type="scientific">Lotus japonicus</name>
    <name type="common">Lotus corniculatus var. japonicus</name>
    <dbReference type="NCBI Taxonomy" id="34305"/>
    <lineage>
        <taxon>Eukaryota</taxon>
        <taxon>Viridiplantae</taxon>
        <taxon>Streptophyta</taxon>
        <taxon>Embryophyta</taxon>
        <taxon>Tracheophyta</taxon>
        <taxon>Spermatophyta</taxon>
        <taxon>Magnoliopsida</taxon>
        <taxon>eudicotyledons</taxon>
        <taxon>Gunneridae</taxon>
        <taxon>Pentapetalae</taxon>
        <taxon>rosids</taxon>
        <taxon>fabids</taxon>
        <taxon>Fabales</taxon>
        <taxon>Fabaceae</taxon>
        <taxon>Papilionoideae</taxon>
        <taxon>50 kb inversion clade</taxon>
        <taxon>NPAAA clade</taxon>
        <taxon>Hologalegina</taxon>
        <taxon>robinioid clade</taxon>
        <taxon>Loteae</taxon>
        <taxon>Lotus</taxon>
    </lineage>
</organism>
<sequence>MIAECSHCSGKQSQRNHGEKLEEQR</sequence>
<dbReference type="AlphaFoldDB" id="I3T298"/>
<evidence type="ECO:0000256" key="1">
    <source>
        <dbReference type="SAM" id="MobiDB-lite"/>
    </source>
</evidence>
<feature type="compositionally biased region" description="Basic and acidic residues" evidence="1">
    <location>
        <begin position="16"/>
        <end position="25"/>
    </location>
</feature>
<name>I3T298_LOTJA</name>
<proteinExistence type="evidence at transcript level"/>
<evidence type="ECO:0000313" key="2">
    <source>
        <dbReference type="EMBL" id="AFK46640.1"/>
    </source>
</evidence>
<accession>I3T298</accession>
<reference evidence="2" key="1">
    <citation type="submission" date="2012-05" db="EMBL/GenBank/DDBJ databases">
        <authorList>
            <person name="Krishnakumar V."/>
            <person name="Cheung F."/>
            <person name="Xiao Y."/>
            <person name="Chan A."/>
            <person name="Moskal W.A."/>
            <person name="Town C.D."/>
        </authorList>
    </citation>
    <scope>NUCLEOTIDE SEQUENCE</scope>
</reference>